<evidence type="ECO:0000256" key="3">
    <source>
        <dbReference type="ARBA" id="ARBA00023295"/>
    </source>
</evidence>
<dbReference type="EMBL" id="CP034235">
    <property type="protein sequence ID" value="QGR00302.1"/>
    <property type="molecule type" value="Genomic_DNA"/>
</dbReference>
<gene>
    <name evidence="5" type="ORF">EHS13_29555</name>
</gene>
<evidence type="ECO:0000256" key="1">
    <source>
        <dbReference type="ARBA" id="ARBA00009902"/>
    </source>
</evidence>
<organism evidence="5 6">
    <name type="scientific">Paenibacillus psychroresistens</name>
    <dbReference type="NCBI Taxonomy" id="1778678"/>
    <lineage>
        <taxon>Bacteria</taxon>
        <taxon>Bacillati</taxon>
        <taxon>Bacillota</taxon>
        <taxon>Bacilli</taxon>
        <taxon>Bacillales</taxon>
        <taxon>Paenibacillaceae</taxon>
        <taxon>Paenibacillus</taxon>
    </lineage>
</organism>
<dbReference type="PANTHER" id="PTHR35279">
    <property type="match status" value="1"/>
</dbReference>
<dbReference type="GO" id="GO:0016798">
    <property type="term" value="F:hydrolase activity, acting on glycosyl bonds"/>
    <property type="evidence" value="ECO:0007669"/>
    <property type="project" value="UniProtKB-KW"/>
</dbReference>
<dbReference type="InterPro" id="IPR023296">
    <property type="entry name" value="Glyco_hydro_beta-prop_sf"/>
</dbReference>
<evidence type="ECO:0000256" key="2">
    <source>
        <dbReference type="ARBA" id="ARBA00022801"/>
    </source>
</evidence>
<dbReference type="OrthoDB" id="9759709at2"/>
<dbReference type="PANTHER" id="PTHR35279:SF1">
    <property type="entry name" value="ARABINANASE_LEVANSUCRASE_INVERTASE"/>
    <property type="match status" value="1"/>
</dbReference>
<evidence type="ECO:0000313" key="6">
    <source>
        <dbReference type="Proteomes" id="UP000426246"/>
    </source>
</evidence>
<dbReference type="AlphaFoldDB" id="A0A6B8RV30"/>
<keyword evidence="6" id="KW-1185">Reference proteome</keyword>
<dbReference type="KEGG" id="ppsc:EHS13_29555"/>
<keyword evidence="3" id="KW-0326">Glycosidase</keyword>
<dbReference type="Pfam" id="PF00251">
    <property type="entry name" value="Glyco_hydro_32N"/>
    <property type="match status" value="1"/>
</dbReference>
<sequence>MINRAEVEHLATPHKWGRQVVQGSGIAGSFDEKGVDCPFVFYHNDLFHMMYIGFNGEGYQTALATSSNLIDWEFQGLMLERSETSHWDHVGAAGSWILLESADLYTLPKLKKIDNKYWMIYHAYPQVGYESGGAVMGLAWCEDELLLNWHRLEQPVFTYEQGAEWEQGGLYKCCVIEAQDQYWMFYNAKEKAEWPWKEETGVAVSEDLIHWTRTEENPLMTVKDDSFFSQYYSDPCIKHDGQRWVNFGFGFDGKHAQGALALSNDLLHWDSLPEPWIPIGGPGELDEIHAHKSSVIYWQDTLYHFYCACRPAKTGDPATIEYNDNYREFRCITVATSKKLD</sequence>
<comment type="similarity">
    <text evidence="1">Belongs to the glycosyl hydrolase 32 family.</text>
</comment>
<name>A0A6B8RV30_9BACL</name>
<evidence type="ECO:0000313" key="5">
    <source>
        <dbReference type="EMBL" id="QGR00302.1"/>
    </source>
</evidence>
<reference evidence="6" key="1">
    <citation type="submission" date="2018-11" db="EMBL/GenBank/DDBJ databases">
        <title>Complete genome sequence of Paenibacillus sp. ML311-T8.</title>
        <authorList>
            <person name="Nam Y.-D."/>
            <person name="Kang J."/>
            <person name="Chung W.-H."/>
            <person name="Park Y.S."/>
        </authorList>
    </citation>
    <scope>NUCLEOTIDE SEQUENCE [LARGE SCALE GENOMIC DNA]</scope>
    <source>
        <strain evidence="6">ML311-T8</strain>
    </source>
</reference>
<feature type="domain" description="Glycosyl hydrolase family 32 N-terminal" evidence="4">
    <location>
        <begin position="113"/>
        <end position="272"/>
    </location>
</feature>
<keyword evidence="2" id="KW-0378">Hydrolase</keyword>
<accession>A0A6B8RV30</accession>
<proteinExistence type="inferred from homology"/>
<dbReference type="InterPro" id="IPR013148">
    <property type="entry name" value="Glyco_hydro_32_N"/>
</dbReference>
<protein>
    <recommendedName>
        <fullName evidence="4">Glycosyl hydrolase family 32 N-terminal domain-containing protein</fullName>
    </recommendedName>
</protein>
<dbReference type="SUPFAM" id="SSF75005">
    <property type="entry name" value="Arabinanase/levansucrase/invertase"/>
    <property type="match status" value="2"/>
</dbReference>
<evidence type="ECO:0000259" key="4">
    <source>
        <dbReference type="Pfam" id="PF00251"/>
    </source>
</evidence>
<dbReference type="Gene3D" id="2.115.10.20">
    <property type="entry name" value="Glycosyl hydrolase domain, family 43"/>
    <property type="match status" value="2"/>
</dbReference>
<dbReference type="Proteomes" id="UP000426246">
    <property type="component" value="Chromosome"/>
</dbReference>